<evidence type="ECO:0000256" key="1">
    <source>
        <dbReference type="ARBA" id="ARBA00022553"/>
    </source>
</evidence>
<dbReference type="InterPro" id="IPR011006">
    <property type="entry name" value="CheY-like_superfamily"/>
</dbReference>
<dbReference type="Pfam" id="PF00072">
    <property type="entry name" value="Response_reg"/>
    <property type="match status" value="1"/>
</dbReference>
<dbReference type="Gene3D" id="3.40.50.2300">
    <property type="match status" value="1"/>
</dbReference>
<dbReference type="EMBL" id="PGTO01000005">
    <property type="protein sequence ID" value="RAU22370.1"/>
    <property type="molecule type" value="Genomic_DNA"/>
</dbReference>
<dbReference type="GO" id="GO:0003677">
    <property type="term" value="F:DNA binding"/>
    <property type="evidence" value="ECO:0007669"/>
    <property type="project" value="UniProtKB-KW"/>
</dbReference>
<gene>
    <name evidence="8" type="ORF">CU669_08810</name>
</gene>
<dbReference type="InterPro" id="IPR001789">
    <property type="entry name" value="Sig_transdc_resp-reg_receiver"/>
</dbReference>
<dbReference type="SMART" id="SM00421">
    <property type="entry name" value="HTH_LUXR"/>
    <property type="match status" value="1"/>
</dbReference>
<dbReference type="PRINTS" id="PR00038">
    <property type="entry name" value="HTHLUXR"/>
</dbReference>
<keyword evidence="4" id="KW-0804">Transcription</keyword>
<keyword evidence="1 5" id="KW-0597">Phosphoprotein</keyword>
<dbReference type="PROSITE" id="PS50110">
    <property type="entry name" value="RESPONSE_REGULATORY"/>
    <property type="match status" value="1"/>
</dbReference>
<dbReference type="InterPro" id="IPR058245">
    <property type="entry name" value="NreC/VraR/RcsB-like_REC"/>
</dbReference>
<keyword evidence="3 8" id="KW-0238">DNA-binding</keyword>
<evidence type="ECO:0000256" key="2">
    <source>
        <dbReference type="ARBA" id="ARBA00023015"/>
    </source>
</evidence>
<evidence type="ECO:0000256" key="3">
    <source>
        <dbReference type="ARBA" id="ARBA00023125"/>
    </source>
</evidence>
<reference evidence="8 9" key="1">
    <citation type="submission" date="2017-11" db="EMBL/GenBank/DDBJ databases">
        <title>Draft genome sequence of magnetotactic bacterium Magnetospirillum kuznetsovii LBB-42.</title>
        <authorList>
            <person name="Grouzdev D.S."/>
            <person name="Rysina M.S."/>
            <person name="Baslerov R.V."/>
            <person name="Koziaeva V."/>
        </authorList>
    </citation>
    <scope>NUCLEOTIDE SEQUENCE [LARGE SCALE GENOMIC DNA]</scope>
    <source>
        <strain evidence="8 9">LBB-42</strain>
    </source>
</reference>
<dbReference type="SUPFAM" id="SSF52172">
    <property type="entry name" value="CheY-like"/>
    <property type="match status" value="1"/>
</dbReference>
<dbReference type="Pfam" id="PF00196">
    <property type="entry name" value="GerE"/>
    <property type="match status" value="1"/>
</dbReference>
<dbReference type="InterPro" id="IPR039420">
    <property type="entry name" value="WalR-like"/>
</dbReference>
<dbReference type="CDD" id="cd17535">
    <property type="entry name" value="REC_NarL-like"/>
    <property type="match status" value="1"/>
</dbReference>
<dbReference type="CDD" id="cd06170">
    <property type="entry name" value="LuxR_C_like"/>
    <property type="match status" value="1"/>
</dbReference>
<proteinExistence type="predicted"/>
<dbReference type="InterPro" id="IPR000792">
    <property type="entry name" value="Tscrpt_reg_LuxR_C"/>
</dbReference>
<organism evidence="8 9">
    <name type="scientific">Paramagnetospirillum kuznetsovii</name>
    <dbReference type="NCBI Taxonomy" id="2053833"/>
    <lineage>
        <taxon>Bacteria</taxon>
        <taxon>Pseudomonadati</taxon>
        <taxon>Pseudomonadota</taxon>
        <taxon>Alphaproteobacteria</taxon>
        <taxon>Rhodospirillales</taxon>
        <taxon>Magnetospirillaceae</taxon>
        <taxon>Paramagnetospirillum</taxon>
    </lineage>
</organism>
<comment type="caution">
    <text evidence="8">The sequence shown here is derived from an EMBL/GenBank/DDBJ whole genome shotgun (WGS) entry which is preliminary data.</text>
</comment>
<dbReference type="SMART" id="SM00448">
    <property type="entry name" value="REC"/>
    <property type="match status" value="1"/>
</dbReference>
<dbReference type="AlphaFoldDB" id="A0A364NZE9"/>
<evidence type="ECO:0000256" key="4">
    <source>
        <dbReference type="ARBA" id="ARBA00023163"/>
    </source>
</evidence>
<evidence type="ECO:0000259" key="7">
    <source>
        <dbReference type="PROSITE" id="PS50110"/>
    </source>
</evidence>
<dbReference type="InterPro" id="IPR016032">
    <property type="entry name" value="Sig_transdc_resp-reg_C-effctor"/>
</dbReference>
<feature type="domain" description="Response regulatory" evidence="7">
    <location>
        <begin position="4"/>
        <end position="119"/>
    </location>
</feature>
<name>A0A364NZE9_9PROT</name>
<evidence type="ECO:0000259" key="6">
    <source>
        <dbReference type="PROSITE" id="PS50043"/>
    </source>
</evidence>
<dbReference type="SUPFAM" id="SSF46894">
    <property type="entry name" value="C-terminal effector domain of the bipartite response regulators"/>
    <property type="match status" value="1"/>
</dbReference>
<feature type="modified residue" description="4-aspartylphosphate" evidence="5">
    <location>
        <position position="54"/>
    </location>
</feature>
<accession>A0A364NZE9</accession>
<dbReference type="PANTHER" id="PTHR43214">
    <property type="entry name" value="TWO-COMPONENT RESPONSE REGULATOR"/>
    <property type="match status" value="1"/>
</dbReference>
<keyword evidence="2" id="KW-0805">Transcription regulation</keyword>
<sequence length="209" mass="22312">MTVRIVIAEDQELVRQGLVALLATDDVCVVGQAENGKGAVAMAQTLLPDVVLMDLSMPELDGVEATRRIKKQTPQVKVLVLTIANCERRVAEALAAGADGYALKKLGHGELMTAVTAVCSGKTYLGPGLSADLVKEYLEGADAGGGSLTARERQVLRLIAQGQKNREIADELGIAIKTVETHRTKIMQKLDLHNSAELAAYAIRRGLIE</sequence>
<evidence type="ECO:0000313" key="9">
    <source>
        <dbReference type="Proteomes" id="UP000251075"/>
    </source>
</evidence>
<dbReference type="GO" id="GO:0000160">
    <property type="term" value="P:phosphorelay signal transduction system"/>
    <property type="evidence" value="ECO:0007669"/>
    <property type="project" value="InterPro"/>
</dbReference>
<dbReference type="OrthoDB" id="9814495at2"/>
<feature type="domain" description="HTH luxR-type" evidence="6">
    <location>
        <begin position="141"/>
        <end position="206"/>
    </location>
</feature>
<dbReference type="PROSITE" id="PS50043">
    <property type="entry name" value="HTH_LUXR_2"/>
    <property type="match status" value="1"/>
</dbReference>
<protein>
    <submittedName>
        <fullName evidence="8">DNA-binding response regulator</fullName>
    </submittedName>
</protein>
<dbReference type="PANTHER" id="PTHR43214:SF41">
    <property type="entry name" value="NITRATE_NITRITE RESPONSE REGULATOR PROTEIN NARP"/>
    <property type="match status" value="1"/>
</dbReference>
<evidence type="ECO:0000313" key="8">
    <source>
        <dbReference type="EMBL" id="RAU22370.1"/>
    </source>
</evidence>
<dbReference type="GO" id="GO:0006355">
    <property type="term" value="P:regulation of DNA-templated transcription"/>
    <property type="evidence" value="ECO:0007669"/>
    <property type="project" value="InterPro"/>
</dbReference>
<dbReference type="RefSeq" id="WP_112144090.1">
    <property type="nucleotide sequence ID" value="NZ_PGTO01000005.1"/>
</dbReference>
<keyword evidence="9" id="KW-1185">Reference proteome</keyword>
<dbReference type="Proteomes" id="UP000251075">
    <property type="component" value="Unassembled WGS sequence"/>
</dbReference>
<evidence type="ECO:0000256" key="5">
    <source>
        <dbReference type="PROSITE-ProRule" id="PRU00169"/>
    </source>
</evidence>